<name>A0A7S2RD88_9STRA</name>
<proteinExistence type="predicted"/>
<protein>
    <recommendedName>
        <fullName evidence="3">Fe2OG dioxygenase domain-containing protein</fullName>
    </recommendedName>
</protein>
<feature type="compositionally biased region" description="Basic and acidic residues" evidence="1">
    <location>
        <begin position="232"/>
        <end position="251"/>
    </location>
</feature>
<feature type="compositionally biased region" description="Basic and acidic residues" evidence="1">
    <location>
        <begin position="100"/>
        <end position="121"/>
    </location>
</feature>
<dbReference type="SUPFAM" id="SSF51197">
    <property type="entry name" value="Clavaminate synthase-like"/>
    <property type="match status" value="1"/>
</dbReference>
<evidence type="ECO:0000313" key="2">
    <source>
        <dbReference type="EMBL" id="CAD9667507.1"/>
    </source>
</evidence>
<evidence type="ECO:0000256" key="1">
    <source>
        <dbReference type="SAM" id="MobiDB-lite"/>
    </source>
</evidence>
<organism evidence="2">
    <name type="scientific">Eucampia antarctica</name>
    <dbReference type="NCBI Taxonomy" id="49252"/>
    <lineage>
        <taxon>Eukaryota</taxon>
        <taxon>Sar</taxon>
        <taxon>Stramenopiles</taxon>
        <taxon>Ochrophyta</taxon>
        <taxon>Bacillariophyta</taxon>
        <taxon>Mediophyceae</taxon>
        <taxon>Biddulphiophycidae</taxon>
        <taxon>Hemiaulales</taxon>
        <taxon>Hemiaulaceae</taxon>
        <taxon>Eucampia</taxon>
    </lineage>
</organism>
<dbReference type="EMBL" id="HBHI01011667">
    <property type="protein sequence ID" value="CAD9667507.1"/>
    <property type="molecule type" value="Transcribed_RNA"/>
</dbReference>
<feature type="region of interest" description="Disordered" evidence="1">
    <location>
        <begin position="415"/>
        <end position="487"/>
    </location>
</feature>
<sequence length="487" mass="56428">MSEERVVASSMDSNKDKLLSGSLSASRERKSKPHVSRKMSDERRRERSRSRDNHNDHNHRRPPRRHTHQDHNHNNNHHHNNNHNNNHNDNNNDNNNNNNHNHDNHNHNDDNHNNNDKEKQHFSYYDVVGKPQDPNLPVVNDDPRGTDPTRKLTSKASSRGHGRNTESFDPASTLVRPDLRIQLGNPTDRTYQRLLKHDDVVIVPELFGREDDWSLYYKLVKEIRNLQQNEEEEKKDNDNNDDKKRGSDDSGNKADWIAWHEGAHLICKHPTGSPTFEIIIHRLCEYFGIDKKNIGIRFNWYRDSSDWKPFHHDSAAFNPQRAKNQNITVGVSFGAMRELAFIHATPFADNDNNNNNNKCKLYFPQTNNGVFSFGRDANIHWKHGVNALSPLEQDGKGRISIILWGLAKDAIEEDGNPPLLGSDGRGPHAATTGRNHNSNKYNHNRLPPSNNNNCPPLGRRFEKERRERWEPPPHRNHCHDEHHGARH</sequence>
<feature type="region of interest" description="Disordered" evidence="1">
    <location>
        <begin position="229"/>
        <end position="251"/>
    </location>
</feature>
<dbReference type="AlphaFoldDB" id="A0A7S2RD88"/>
<evidence type="ECO:0008006" key="3">
    <source>
        <dbReference type="Google" id="ProtNLM"/>
    </source>
</evidence>
<feature type="compositionally biased region" description="Polar residues" evidence="1">
    <location>
        <begin position="432"/>
        <end position="441"/>
    </location>
</feature>
<reference evidence="2" key="1">
    <citation type="submission" date="2021-01" db="EMBL/GenBank/DDBJ databases">
        <authorList>
            <person name="Corre E."/>
            <person name="Pelletier E."/>
            <person name="Niang G."/>
            <person name="Scheremetjew M."/>
            <person name="Finn R."/>
            <person name="Kale V."/>
            <person name="Holt S."/>
            <person name="Cochrane G."/>
            <person name="Meng A."/>
            <person name="Brown T."/>
            <person name="Cohen L."/>
        </authorList>
    </citation>
    <scope>NUCLEOTIDE SEQUENCE</scope>
    <source>
        <strain evidence="2">CCMP1452</strain>
    </source>
</reference>
<dbReference type="PANTHER" id="PTHR42256:SF1">
    <property type="entry name" value="FE2OG DIOXYGENASE DOMAIN-CONTAINING PROTEIN"/>
    <property type="match status" value="1"/>
</dbReference>
<feature type="compositionally biased region" description="Low complexity" evidence="1">
    <location>
        <begin position="444"/>
        <end position="456"/>
    </location>
</feature>
<gene>
    <name evidence="2" type="ORF">EANT1437_LOCUS5990</name>
</gene>
<feature type="compositionally biased region" description="Low complexity" evidence="1">
    <location>
        <begin position="82"/>
        <end position="99"/>
    </location>
</feature>
<accession>A0A7S2RD88</accession>
<feature type="compositionally biased region" description="Basic and acidic residues" evidence="1">
    <location>
        <begin position="141"/>
        <end position="150"/>
    </location>
</feature>
<dbReference type="PANTHER" id="PTHR42256">
    <property type="entry name" value="OXOGLUTARATE/IRON-DEPENDENT DIOXYGENASE"/>
    <property type="match status" value="1"/>
</dbReference>
<feature type="region of interest" description="Disordered" evidence="1">
    <location>
        <begin position="1"/>
        <end position="173"/>
    </location>
</feature>
<feature type="compositionally biased region" description="Basic and acidic residues" evidence="1">
    <location>
        <begin position="459"/>
        <end position="487"/>
    </location>
</feature>
<feature type="compositionally biased region" description="Basic and acidic residues" evidence="1">
    <location>
        <begin position="38"/>
        <end position="56"/>
    </location>
</feature>
<feature type="compositionally biased region" description="Basic residues" evidence="1">
    <location>
        <begin position="57"/>
        <end position="81"/>
    </location>
</feature>